<dbReference type="EMBL" id="CP136964">
    <property type="protein sequence ID" value="WOS95508.1"/>
    <property type="molecule type" value="Genomic_DNA"/>
</dbReference>
<dbReference type="Pfam" id="PF01966">
    <property type="entry name" value="HD"/>
    <property type="match status" value="1"/>
</dbReference>
<dbReference type="PANTHER" id="PTHR11373">
    <property type="entry name" value="DEOXYNUCLEOSIDE TRIPHOSPHATE TRIPHOSPHOHYDROLASE"/>
    <property type="match status" value="1"/>
</dbReference>
<dbReference type="InterPro" id="IPR003607">
    <property type="entry name" value="HD/PDEase_dom"/>
</dbReference>
<dbReference type="Gene3D" id="1.10.3210.10">
    <property type="entry name" value="Hypothetical protein af1432"/>
    <property type="match status" value="1"/>
</dbReference>
<dbReference type="Pfam" id="PF19276">
    <property type="entry name" value="HD_assoc_2"/>
    <property type="match status" value="1"/>
</dbReference>
<dbReference type="SMART" id="SM00471">
    <property type="entry name" value="HDc"/>
    <property type="match status" value="1"/>
</dbReference>
<evidence type="ECO:0000259" key="1">
    <source>
        <dbReference type="PROSITE" id="PS51831"/>
    </source>
</evidence>
<protein>
    <submittedName>
        <fullName evidence="2">HD domain-containing protein</fullName>
    </submittedName>
</protein>
<dbReference type="InterPro" id="IPR050135">
    <property type="entry name" value="dGTPase-like"/>
</dbReference>
<reference evidence="2 3" key="2">
    <citation type="submission" date="2023-10" db="EMBL/GenBank/DDBJ databases">
        <authorList>
            <person name="Choi B."/>
        </authorList>
    </citation>
    <scope>NUCLEOTIDE SEQUENCE [LARGE SCALE GENOMIC DNA]</scope>
    <source>
        <strain evidence="2 3">UMB0959</strain>
    </source>
</reference>
<organism evidence="2 3">
    <name type="scientific">Nosocomiicoccus massiliensis</name>
    <dbReference type="NCBI Taxonomy" id="1232430"/>
    <lineage>
        <taxon>Bacteria</taxon>
        <taxon>Bacillati</taxon>
        <taxon>Bacillota</taxon>
        <taxon>Bacilli</taxon>
        <taxon>Bacillales</taxon>
        <taxon>Staphylococcaceae</taxon>
        <taxon>Nosocomiicoccus</taxon>
    </lineage>
</organism>
<name>A0AAF0YGV4_9STAP</name>
<dbReference type="InterPro" id="IPR006674">
    <property type="entry name" value="HD_domain"/>
</dbReference>
<dbReference type="Proteomes" id="UP000243626">
    <property type="component" value="Chromosome"/>
</dbReference>
<dbReference type="GO" id="GO:0006203">
    <property type="term" value="P:dGTP catabolic process"/>
    <property type="evidence" value="ECO:0007669"/>
    <property type="project" value="TreeGrafter"/>
</dbReference>
<reference evidence="3" key="1">
    <citation type="submission" date="2017-09" db="EMBL/GenBank/DDBJ databases">
        <title>Bacterial strain isolated from the female urinary microbiota.</title>
        <authorList>
            <person name="Thomas-White K."/>
            <person name="Kumar N."/>
            <person name="Forster S."/>
            <person name="Putonti C."/>
            <person name="Lawley T."/>
            <person name="Wolfe A.J."/>
        </authorList>
    </citation>
    <scope>NUCLEOTIDE SEQUENCE [LARGE SCALE GENOMIC DNA]</scope>
    <source>
        <strain evidence="3">UMB0959</strain>
    </source>
</reference>
<sequence length="430" mass="50756">MVTDYKYEQLESEKVFKDPVHSYIHVTDRIIWDLIKTKEFQRLRRIKQLGTLYFAFPSAEHSRFTHSLGVYEIVRKMVENFSRYDKWTKDDRLLALCAALLHDVGHGPFSHSFEKIFGTDHETYTKKIILGDTEVNRVLKRVDESFPEAVASVIAHTHENKLIISMISSQIDADRMDYLQRDSYVTGVEYGKFDIDRLLRVMVPSKDEVLIKDSGMHAVEDYLMSRYQMYWQIYFHPVSRGGEVLLTLIFNRAKELYERGYVFKQPPKYLIPFFEKRETVHDYLILDETVMNFYLQEWVEEIDEILNELADRFVNRKLFNYVPFYDGFITYSELESLFEAAGIDPKYFLLTDKYSDMPYDYDRPGSSRQPIHILKESGSIREISAESVVIQAITGLDRSNAKLYYPKEKVMRIKDDTIKKKILNLLNELS</sequence>
<evidence type="ECO:0000313" key="3">
    <source>
        <dbReference type="Proteomes" id="UP000243626"/>
    </source>
</evidence>
<keyword evidence="3" id="KW-1185">Reference proteome</keyword>
<dbReference type="InterPro" id="IPR045509">
    <property type="entry name" value="HD_assoc_2"/>
</dbReference>
<dbReference type="RefSeq" id="WP_070622294.1">
    <property type="nucleotide sequence ID" value="NZ_CP136964.1"/>
</dbReference>
<dbReference type="FunFam" id="1.10.3210.10:FF:000014">
    <property type="entry name" value="HD domain-containing protein"/>
    <property type="match status" value="1"/>
</dbReference>
<feature type="domain" description="HD" evidence="1">
    <location>
        <begin position="63"/>
        <end position="179"/>
    </location>
</feature>
<accession>A0AAF0YGV4</accession>
<gene>
    <name evidence="2" type="ORF">CJ229_005240</name>
</gene>
<dbReference type="SUPFAM" id="SSF109604">
    <property type="entry name" value="HD-domain/PDEase-like"/>
    <property type="match status" value="1"/>
</dbReference>
<dbReference type="KEGG" id="nmy:CJ229_005240"/>
<dbReference type="PROSITE" id="PS51831">
    <property type="entry name" value="HD"/>
    <property type="match status" value="1"/>
</dbReference>
<dbReference type="CDD" id="cd00077">
    <property type="entry name" value="HDc"/>
    <property type="match status" value="1"/>
</dbReference>
<dbReference type="PANTHER" id="PTHR11373:SF4">
    <property type="entry name" value="DEOXYNUCLEOSIDE TRIPHOSPHATE TRIPHOSPHOHYDROLASE SAMHD1"/>
    <property type="match status" value="1"/>
</dbReference>
<dbReference type="AlphaFoldDB" id="A0AAF0YGV4"/>
<dbReference type="GO" id="GO:0008832">
    <property type="term" value="F:dGTPase activity"/>
    <property type="evidence" value="ECO:0007669"/>
    <property type="project" value="TreeGrafter"/>
</dbReference>
<evidence type="ECO:0000313" key="2">
    <source>
        <dbReference type="EMBL" id="WOS95508.1"/>
    </source>
</evidence>
<proteinExistence type="predicted"/>